<keyword evidence="1" id="KW-0810">Translation regulation</keyword>
<dbReference type="SUPFAM" id="SSF55159">
    <property type="entry name" value="eIF1-like"/>
    <property type="match status" value="1"/>
</dbReference>
<dbReference type="Gene3D" id="3.30.780.10">
    <property type="entry name" value="SUI1-like domain"/>
    <property type="match status" value="1"/>
</dbReference>
<dbReference type="InterPro" id="IPR005872">
    <property type="entry name" value="SUI1_arc_bac"/>
</dbReference>
<evidence type="ECO:0000256" key="2">
    <source>
        <dbReference type="ARBA" id="ARBA00022917"/>
    </source>
</evidence>
<evidence type="ECO:0000259" key="4">
    <source>
        <dbReference type="PROSITE" id="PS50296"/>
    </source>
</evidence>
<dbReference type="EMBL" id="JAUSVL010000001">
    <property type="protein sequence ID" value="MDQ0289261.1"/>
    <property type="molecule type" value="Genomic_DNA"/>
</dbReference>
<name>A0AAE3VF52_9BACT</name>
<dbReference type="InterPro" id="IPR001950">
    <property type="entry name" value="SUI1"/>
</dbReference>
<reference evidence="5" key="1">
    <citation type="submission" date="2023-07" db="EMBL/GenBank/DDBJ databases">
        <title>Genomic Encyclopedia of Type Strains, Phase IV (KMG-IV): sequencing the most valuable type-strain genomes for metagenomic binning, comparative biology and taxonomic classification.</title>
        <authorList>
            <person name="Goeker M."/>
        </authorList>
    </citation>
    <scope>NUCLEOTIDE SEQUENCE</scope>
    <source>
        <strain evidence="5">DSM 24202</strain>
    </source>
</reference>
<feature type="region of interest" description="Disordered" evidence="3">
    <location>
        <begin position="29"/>
        <end position="78"/>
    </location>
</feature>
<dbReference type="GO" id="GO:0006417">
    <property type="term" value="P:regulation of translation"/>
    <property type="evidence" value="ECO:0007669"/>
    <property type="project" value="UniProtKB-KW"/>
</dbReference>
<dbReference type="GO" id="GO:0003743">
    <property type="term" value="F:translation initiation factor activity"/>
    <property type="evidence" value="ECO:0007669"/>
    <property type="project" value="UniProtKB-KW"/>
</dbReference>
<keyword evidence="2" id="KW-0648">Protein biosynthesis</keyword>
<gene>
    <name evidence="5" type="ORF">J3R75_001368</name>
</gene>
<organism evidence="5 6">
    <name type="scientific">Oligosphaera ethanolica</name>
    <dbReference type="NCBI Taxonomy" id="760260"/>
    <lineage>
        <taxon>Bacteria</taxon>
        <taxon>Pseudomonadati</taxon>
        <taxon>Lentisphaerota</taxon>
        <taxon>Oligosphaeria</taxon>
        <taxon>Oligosphaerales</taxon>
        <taxon>Oligosphaeraceae</taxon>
        <taxon>Oligosphaera</taxon>
    </lineage>
</organism>
<feature type="domain" description="SUI1" evidence="4">
    <location>
        <begin position="98"/>
        <end position="156"/>
    </location>
</feature>
<accession>A0AAE3VF52</accession>
<comment type="caution">
    <text evidence="5">The sequence shown here is derived from an EMBL/GenBank/DDBJ whole genome shotgun (WGS) entry which is preliminary data.</text>
</comment>
<dbReference type="AlphaFoldDB" id="A0AAE3VF52"/>
<evidence type="ECO:0000313" key="6">
    <source>
        <dbReference type="Proteomes" id="UP001238163"/>
    </source>
</evidence>
<dbReference type="RefSeq" id="WP_307260653.1">
    <property type="nucleotide sequence ID" value="NZ_JAUSVL010000001.1"/>
</dbReference>
<sequence>MSKKKKQRPEDLPLEERLGDTWANPFRDLKIALPEAEPAKAPEPPPLSPEERKKQQLSKEDQALLAAFGGGSTNAKGEVISLPKGPLLTFTIERKGHGGKTLTLVRGLNSLDTAAQMELCASARTALGIGGRFVDGMLELQGDQRERAAKWFEKQGFRSRIP</sequence>
<dbReference type="InterPro" id="IPR036877">
    <property type="entry name" value="SUI1_dom_sf"/>
</dbReference>
<feature type="compositionally biased region" description="Basic and acidic residues" evidence="3">
    <location>
        <begin position="49"/>
        <end position="62"/>
    </location>
</feature>
<keyword evidence="6" id="KW-1185">Reference proteome</keyword>
<dbReference type="PROSITE" id="PS50296">
    <property type="entry name" value="SUI1"/>
    <property type="match status" value="1"/>
</dbReference>
<keyword evidence="5" id="KW-0396">Initiation factor</keyword>
<dbReference type="Proteomes" id="UP001238163">
    <property type="component" value="Unassembled WGS sequence"/>
</dbReference>
<evidence type="ECO:0000256" key="3">
    <source>
        <dbReference type="SAM" id="MobiDB-lite"/>
    </source>
</evidence>
<dbReference type="CDD" id="cd11567">
    <property type="entry name" value="YciH_like"/>
    <property type="match status" value="1"/>
</dbReference>
<evidence type="ECO:0000256" key="1">
    <source>
        <dbReference type="ARBA" id="ARBA00022845"/>
    </source>
</evidence>
<dbReference type="Pfam" id="PF01253">
    <property type="entry name" value="SUI1"/>
    <property type="match status" value="1"/>
</dbReference>
<proteinExistence type="predicted"/>
<protein>
    <submittedName>
        <fullName evidence="5">Translation initiation factor 1</fullName>
    </submittedName>
</protein>
<evidence type="ECO:0000313" key="5">
    <source>
        <dbReference type="EMBL" id="MDQ0289261.1"/>
    </source>
</evidence>